<gene>
    <name evidence="2" type="ORF">SAMN02745116_02216</name>
</gene>
<dbReference type="Pfam" id="PF19804">
    <property type="entry name" value="DUF6287"/>
    <property type="match status" value="1"/>
</dbReference>
<dbReference type="AlphaFoldDB" id="A0A1T4QJG0"/>
<feature type="domain" description="DUF6287" evidence="1">
    <location>
        <begin position="248"/>
        <end position="281"/>
    </location>
</feature>
<reference evidence="2 3" key="1">
    <citation type="submission" date="2017-02" db="EMBL/GenBank/DDBJ databases">
        <authorList>
            <person name="Peterson S.W."/>
        </authorList>
    </citation>
    <scope>NUCLEOTIDE SEQUENCE [LARGE SCALE GENOMIC DNA]</scope>
    <source>
        <strain evidence="2 3">ATCC BAA-1030</strain>
    </source>
</reference>
<dbReference type="RefSeq" id="WP_078808122.1">
    <property type="nucleotide sequence ID" value="NZ_FUXI01000030.1"/>
</dbReference>
<evidence type="ECO:0000313" key="3">
    <source>
        <dbReference type="Proteomes" id="UP000190328"/>
    </source>
</evidence>
<dbReference type="PROSITE" id="PS51257">
    <property type="entry name" value="PROKAR_LIPOPROTEIN"/>
    <property type="match status" value="1"/>
</dbReference>
<name>A0A1T4QJG0_9ENTE</name>
<dbReference type="Proteomes" id="UP000190328">
    <property type="component" value="Unassembled WGS sequence"/>
</dbReference>
<proteinExistence type="predicted"/>
<dbReference type="EMBL" id="FUXI01000030">
    <property type="protein sequence ID" value="SKA03930.1"/>
    <property type="molecule type" value="Genomic_DNA"/>
</dbReference>
<accession>A0A1T4QJG0</accession>
<organism evidence="2 3">
    <name type="scientific">Pilibacter termitis</name>
    <dbReference type="NCBI Taxonomy" id="263852"/>
    <lineage>
        <taxon>Bacteria</taxon>
        <taxon>Bacillati</taxon>
        <taxon>Bacillota</taxon>
        <taxon>Bacilli</taxon>
        <taxon>Lactobacillales</taxon>
        <taxon>Enterococcaceae</taxon>
        <taxon>Pilibacter</taxon>
    </lineage>
</organism>
<dbReference type="InterPro" id="IPR046254">
    <property type="entry name" value="DUF6287"/>
</dbReference>
<dbReference type="STRING" id="263852.SAMN02745116_02216"/>
<protein>
    <recommendedName>
        <fullName evidence="1">DUF6287 domain-containing protein</fullName>
    </recommendedName>
</protein>
<sequence>MKKIAYLIPIFLLLVLAGCKQQSVGSKAAGELFVNQLVYQNKSDAFHKEFVEGENLNRALKSTTKTVIDGFFKDFETATKNTDAEVIERLKKKLLTQMEVKTKFLSLEKSTPDPNVHTMQYQIFGLNYVATLKKTSKEVLEKISKDKELAKSPEKVDELLATTLEENFSSMEASGQPLYTELNFSEENGKWYVLRNQEQKIKDIYIMFLTGEKSETDFIEKVKKEIGSTNEEIHKEMEKSKENPSATSDLDIQAINNGDFATLVGTWVNGKGETLVINANGTTDKGYKITAIKDSDKTSKVPCVNLSSDGATVGLGAIGLFKIGFSNPAGDTSDTSKARLILSMQAGNYPKENYYYRK</sequence>
<evidence type="ECO:0000259" key="1">
    <source>
        <dbReference type="Pfam" id="PF19804"/>
    </source>
</evidence>
<keyword evidence="3" id="KW-1185">Reference proteome</keyword>
<dbReference type="OrthoDB" id="2199696at2"/>
<evidence type="ECO:0000313" key="2">
    <source>
        <dbReference type="EMBL" id="SKA03930.1"/>
    </source>
</evidence>